<evidence type="ECO:0000256" key="17">
    <source>
        <dbReference type="ARBA" id="ARBA00080476"/>
    </source>
</evidence>
<dbReference type="CDD" id="cd04678">
    <property type="entry name" value="NUDIX_MTH2_Nudt15"/>
    <property type="match status" value="1"/>
</dbReference>
<evidence type="ECO:0000256" key="18">
    <source>
        <dbReference type="RuleBase" id="RU003476"/>
    </source>
</evidence>
<comment type="cofactor">
    <cofactor evidence="1">
        <name>Mn(2+)</name>
        <dbReference type="ChEBI" id="CHEBI:29035"/>
    </cofactor>
</comment>
<dbReference type="RefSeq" id="XP_039601175.1">
    <property type="nucleotide sequence ID" value="XM_039745241.1"/>
</dbReference>
<dbReference type="Proteomes" id="UP000886611">
    <property type="component" value="Unassembled WGS sequence"/>
</dbReference>
<evidence type="ECO:0000256" key="5">
    <source>
        <dbReference type="ARBA" id="ARBA00022801"/>
    </source>
</evidence>
<dbReference type="Gene3D" id="3.90.79.10">
    <property type="entry name" value="Nucleoside Triphosphate Pyrophosphohydrolase"/>
    <property type="match status" value="1"/>
</dbReference>
<dbReference type="Pfam" id="PF00293">
    <property type="entry name" value="NUDIX"/>
    <property type="match status" value="1"/>
</dbReference>
<evidence type="ECO:0000256" key="8">
    <source>
        <dbReference type="ARBA" id="ARBA00036546"/>
    </source>
</evidence>
<dbReference type="PROSITE" id="PS00893">
    <property type="entry name" value="NUDIX_BOX"/>
    <property type="match status" value="1"/>
</dbReference>
<evidence type="ECO:0000256" key="3">
    <source>
        <dbReference type="ARBA" id="ARBA00005582"/>
    </source>
</evidence>
<dbReference type="AlphaFoldDB" id="A0A8X7WV09"/>
<name>A0A8X7WV09_POLSE</name>
<dbReference type="GO" id="GO:0046872">
    <property type="term" value="F:metal ion binding"/>
    <property type="evidence" value="ECO:0007669"/>
    <property type="project" value="UniProtKB-KW"/>
</dbReference>
<comment type="cofactor">
    <cofactor evidence="2">
        <name>Mg(2+)</name>
        <dbReference type="ChEBI" id="CHEBI:18420"/>
    </cofactor>
</comment>
<reference evidence="20 21" key="1">
    <citation type="journal article" date="2021" name="Cell">
        <title>Tracing the genetic footprints of vertebrate landing in non-teleost ray-finned fishes.</title>
        <authorList>
            <person name="Bi X."/>
            <person name="Wang K."/>
            <person name="Yang L."/>
            <person name="Pan H."/>
            <person name="Jiang H."/>
            <person name="Wei Q."/>
            <person name="Fang M."/>
            <person name="Yu H."/>
            <person name="Zhu C."/>
            <person name="Cai Y."/>
            <person name="He Y."/>
            <person name="Gan X."/>
            <person name="Zeng H."/>
            <person name="Yu D."/>
            <person name="Zhu Y."/>
            <person name="Jiang H."/>
            <person name="Qiu Q."/>
            <person name="Yang H."/>
            <person name="Zhang Y.E."/>
            <person name="Wang W."/>
            <person name="Zhu M."/>
            <person name="He S."/>
            <person name="Zhang G."/>
        </authorList>
    </citation>
    <scope>NUCLEOTIDE SEQUENCE [LARGE SCALE GENOMIC DNA]</scope>
    <source>
        <strain evidence="20">Bchr_013</strain>
    </source>
</reference>
<comment type="function">
    <text evidence="12">May catalyze the hydrolysis of nucleoside triphosphates including dGTP, dTTP, dCTP, their oxidized forms like 8-oxo-dGTP and the prodrug thiopurine derivatives 6-thio-dGTP and 6-thio-GTP. Could also catalyze the hydrolysis of some nucleoside diphosphate derivatives. Hydrolyzes oxidized nucleosides triphosphates like 8-oxo-dGTP in vitro, but the specificity and efficiency towards these substrates are low. Therefore, the potential in vivo sanitizing role of this enzyme, that would consist in removing oxidatively damaged forms of nucleosides to prevent their incorporation into DNA, is unclear. Through the hydrolysis of thioguanosine triphosphates may participate in the catabolism of thiopurine drugs. May also have a role in DNA synthesis and cell cycle progression by stabilizing PCNA. Exhibits decapping activity towards dpCoA-capped RNAs in vitro.</text>
</comment>
<proteinExistence type="inferred from homology"/>
<sequence>MLPSCYPKRPGVGVGVVVTSSEHKGCVLLGKRKGGDGCGSFQLPGGHLEFGETWEKCAMREVLEETGLHLNNVCYATVVNGIKLEDNYHYVTILMRGEVDTCFPSEPVNLEPEKNEGWTWTKWEDLPAEQHLFVPLACIKKQGFHPFRTESTK</sequence>
<dbReference type="GO" id="GO:0005829">
    <property type="term" value="C:cytosol"/>
    <property type="evidence" value="ECO:0007669"/>
    <property type="project" value="TreeGrafter"/>
</dbReference>
<dbReference type="InterPro" id="IPR020084">
    <property type="entry name" value="NUDIX_hydrolase_CS"/>
</dbReference>
<dbReference type="InterPro" id="IPR015797">
    <property type="entry name" value="NUDIX_hydrolase-like_dom_sf"/>
</dbReference>
<keyword evidence="7" id="KW-0464">Manganese</keyword>
<dbReference type="PANTHER" id="PTHR16099:SF5">
    <property type="entry name" value="NUCLEOTIDE TRIPHOSPHATE DIPHOSPHATASE NUDT15"/>
    <property type="match status" value="1"/>
</dbReference>
<dbReference type="PROSITE" id="PS51462">
    <property type="entry name" value="NUDIX"/>
    <property type="match status" value="1"/>
</dbReference>
<evidence type="ECO:0000256" key="14">
    <source>
        <dbReference type="ARBA" id="ARBA00070687"/>
    </source>
</evidence>
<evidence type="ECO:0000259" key="19">
    <source>
        <dbReference type="PROSITE" id="PS51462"/>
    </source>
</evidence>
<comment type="catalytic activity">
    <reaction evidence="9">
        <text>a ribonucleoside 5'-triphosphate + H2O = a ribonucleoside 5'-phosphate + diphosphate + H(+)</text>
        <dbReference type="Rhea" id="RHEA:23996"/>
        <dbReference type="ChEBI" id="CHEBI:15377"/>
        <dbReference type="ChEBI" id="CHEBI:15378"/>
        <dbReference type="ChEBI" id="CHEBI:33019"/>
        <dbReference type="ChEBI" id="CHEBI:58043"/>
        <dbReference type="ChEBI" id="CHEBI:61557"/>
        <dbReference type="EC" id="3.6.1.9"/>
    </reaction>
</comment>
<evidence type="ECO:0000256" key="4">
    <source>
        <dbReference type="ARBA" id="ARBA00022723"/>
    </source>
</evidence>
<dbReference type="SUPFAM" id="SSF55811">
    <property type="entry name" value="Nudix"/>
    <property type="match status" value="1"/>
</dbReference>
<dbReference type="PANTHER" id="PTHR16099">
    <property type="entry name" value="8-OXO-DGTP DIPHOSPHATES NUDT15"/>
    <property type="match status" value="1"/>
</dbReference>
<dbReference type="GeneID" id="120523690"/>
<evidence type="ECO:0000256" key="11">
    <source>
        <dbReference type="ARBA" id="ARBA00048667"/>
    </source>
</evidence>
<gene>
    <name evidence="20" type="primary">Nudt15</name>
    <name evidence="20" type="ORF">GTO96_0013538</name>
</gene>
<evidence type="ECO:0000313" key="21">
    <source>
        <dbReference type="Proteomes" id="UP000886611"/>
    </source>
</evidence>
<comment type="subunit">
    <text evidence="13">Homodimer. Interacts with PCNA; interaction is disrupted in response to UV irradiation.</text>
</comment>
<dbReference type="GO" id="GO:0006203">
    <property type="term" value="P:dGTP catabolic process"/>
    <property type="evidence" value="ECO:0007669"/>
    <property type="project" value="TreeGrafter"/>
</dbReference>
<comment type="similarity">
    <text evidence="3 18">Belongs to the Nudix hydrolase family.</text>
</comment>
<keyword evidence="21" id="KW-1185">Reference proteome</keyword>
<dbReference type="GO" id="GO:0006950">
    <property type="term" value="P:response to stress"/>
    <property type="evidence" value="ECO:0007669"/>
    <property type="project" value="UniProtKB-ARBA"/>
</dbReference>
<dbReference type="PRINTS" id="PR00502">
    <property type="entry name" value="NUDIXFAMILY"/>
</dbReference>
<keyword evidence="5 18" id="KW-0378">Hydrolase</keyword>
<dbReference type="InterPro" id="IPR020476">
    <property type="entry name" value="Nudix_hydrolase"/>
</dbReference>
<dbReference type="EMBL" id="JAATIS010008602">
    <property type="protein sequence ID" value="KAG2456315.1"/>
    <property type="molecule type" value="Genomic_DNA"/>
</dbReference>
<evidence type="ECO:0000256" key="13">
    <source>
        <dbReference type="ARBA" id="ARBA00062087"/>
    </source>
</evidence>
<accession>A0A8X7WV09</accession>
<feature type="domain" description="Nudix hydrolase" evidence="19">
    <location>
        <begin position="7"/>
        <end position="146"/>
    </location>
</feature>
<comment type="catalytic activity">
    <reaction evidence="8">
        <text>a 2'-deoxyribonucleoside 5'-triphosphate + H2O = a 2'-deoxyribonucleoside 5'-phosphate + diphosphate + H(+)</text>
        <dbReference type="Rhea" id="RHEA:44644"/>
        <dbReference type="ChEBI" id="CHEBI:15377"/>
        <dbReference type="ChEBI" id="CHEBI:15378"/>
        <dbReference type="ChEBI" id="CHEBI:33019"/>
        <dbReference type="ChEBI" id="CHEBI:61560"/>
        <dbReference type="ChEBI" id="CHEBI:65317"/>
        <dbReference type="EC" id="3.6.1.9"/>
    </reaction>
</comment>
<evidence type="ECO:0000256" key="15">
    <source>
        <dbReference type="ARBA" id="ARBA00076736"/>
    </source>
</evidence>
<evidence type="ECO:0000256" key="10">
    <source>
        <dbReference type="ARBA" id="ARBA00038862"/>
    </source>
</evidence>
<evidence type="ECO:0000256" key="2">
    <source>
        <dbReference type="ARBA" id="ARBA00001946"/>
    </source>
</evidence>
<feature type="non-terminal residue" evidence="20">
    <location>
        <position position="153"/>
    </location>
</feature>
<evidence type="ECO:0000256" key="6">
    <source>
        <dbReference type="ARBA" id="ARBA00022842"/>
    </source>
</evidence>
<comment type="caution">
    <text evidence="20">The sequence shown here is derived from an EMBL/GenBank/DDBJ whole genome shotgun (WGS) entry which is preliminary data.</text>
</comment>
<comment type="catalytic activity">
    <reaction evidence="11">
        <text>a 5'-end CoA-ribonucleoside in mRNA + H2O = a 5'-end phospho-adenosine-phospho-ribonucleoside in mRNA + (R)-4'-phosphopantetheine + 2 H(+)</text>
        <dbReference type="Rhea" id="RHEA:67592"/>
        <dbReference type="Rhea" id="RHEA-COMP:15719"/>
        <dbReference type="Rhea" id="RHEA-COMP:17276"/>
        <dbReference type="ChEBI" id="CHEBI:15377"/>
        <dbReference type="ChEBI" id="CHEBI:15378"/>
        <dbReference type="ChEBI" id="CHEBI:61723"/>
        <dbReference type="ChEBI" id="CHEBI:144051"/>
        <dbReference type="ChEBI" id="CHEBI:172371"/>
    </reaction>
    <physiologicalReaction direction="left-to-right" evidence="11">
        <dbReference type="Rhea" id="RHEA:67593"/>
    </physiologicalReaction>
</comment>
<evidence type="ECO:0000313" key="20">
    <source>
        <dbReference type="EMBL" id="KAG2456315.1"/>
    </source>
</evidence>
<dbReference type="GO" id="GO:0008413">
    <property type="term" value="F:8-oxo-7,8-dihydroguanosine triphosphate pyrophosphatase activity"/>
    <property type="evidence" value="ECO:0007669"/>
    <property type="project" value="UniProtKB-ARBA"/>
</dbReference>
<protein>
    <recommendedName>
        <fullName evidence="14">Nucleotide triphosphate diphosphatase NUDT15</fullName>
        <ecNumber evidence="10">3.6.1.9</ecNumber>
    </recommendedName>
    <alternativeName>
        <fullName evidence="15">MutT homolog 2</fullName>
    </alternativeName>
    <alternativeName>
        <fullName evidence="17">Nucleoside diphosphate-linked moiety X motif 15</fullName>
    </alternativeName>
    <alternativeName>
        <fullName evidence="16">Nucleoside diphosphate-linked to another moiety X hydrolase 15</fullName>
    </alternativeName>
</protein>
<dbReference type="EC" id="3.6.1.9" evidence="10"/>
<dbReference type="InterPro" id="IPR000086">
    <property type="entry name" value="NUDIX_hydrolase_dom"/>
</dbReference>
<dbReference type="GO" id="GO:0035539">
    <property type="term" value="F:8-oxo-7,8-dihydrodeoxyguanosine triphosphate pyrophosphatase activity"/>
    <property type="evidence" value="ECO:0007669"/>
    <property type="project" value="TreeGrafter"/>
</dbReference>
<evidence type="ECO:0000256" key="7">
    <source>
        <dbReference type="ARBA" id="ARBA00023211"/>
    </source>
</evidence>
<feature type="non-terminal residue" evidence="20">
    <location>
        <position position="1"/>
    </location>
</feature>
<evidence type="ECO:0000256" key="9">
    <source>
        <dbReference type="ARBA" id="ARBA00036800"/>
    </source>
</evidence>
<dbReference type="FunFam" id="3.90.79.10:FF:000034">
    <property type="entry name" value="Nucleotide triphosphate diphosphatase NUDT15"/>
    <property type="match status" value="1"/>
</dbReference>
<evidence type="ECO:0000256" key="1">
    <source>
        <dbReference type="ARBA" id="ARBA00001936"/>
    </source>
</evidence>
<evidence type="ECO:0000256" key="12">
    <source>
        <dbReference type="ARBA" id="ARBA00055812"/>
    </source>
</evidence>
<keyword evidence="6" id="KW-0460">Magnesium</keyword>
<keyword evidence="4" id="KW-0479">Metal-binding</keyword>
<evidence type="ECO:0000256" key="16">
    <source>
        <dbReference type="ARBA" id="ARBA00077398"/>
    </source>
</evidence>
<organism evidence="20 21">
    <name type="scientific">Polypterus senegalus</name>
    <name type="common">Senegal bichir</name>
    <dbReference type="NCBI Taxonomy" id="55291"/>
    <lineage>
        <taxon>Eukaryota</taxon>
        <taxon>Metazoa</taxon>
        <taxon>Chordata</taxon>
        <taxon>Craniata</taxon>
        <taxon>Vertebrata</taxon>
        <taxon>Euteleostomi</taxon>
        <taxon>Actinopterygii</taxon>
        <taxon>Polypteriformes</taxon>
        <taxon>Polypteridae</taxon>
        <taxon>Polypterus</taxon>
    </lineage>
</organism>
<dbReference type="OrthoDB" id="447842at2759"/>